<reference evidence="4" key="1">
    <citation type="journal article" date="2019" name="Int. J. Syst. Evol. Microbiol.">
        <title>The Global Catalogue of Microorganisms (GCM) 10K type strain sequencing project: providing services to taxonomists for standard genome sequencing and annotation.</title>
        <authorList>
            <consortium name="The Broad Institute Genomics Platform"/>
            <consortium name="The Broad Institute Genome Sequencing Center for Infectious Disease"/>
            <person name="Wu L."/>
            <person name="Ma J."/>
        </authorList>
    </citation>
    <scope>NUCLEOTIDE SEQUENCE [LARGE SCALE GENOMIC DNA]</scope>
    <source>
        <strain evidence="4">CGMCC 4.7289</strain>
    </source>
</reference>
<name>A0ABV8LGA7_9ACTN</name>
<feature type="transmembrane region" description="Helical" evidence="2">
    <location>
        <begin position="45"/>
        <end position="66"/>
    </location>
</feature>
<comment type="caution">
    <text evidence="3">The sequence shown here is derived from an EMBL/GenBank/DDBJ whole genome shotgun (WGS) entry which is preliminary data.</text>
</comment>
<organism evidence="3 4">
    <name type="scientific">Hamadaea flava</name>
    <dbReference type="NCBI Taxonomy" id="1742688"/>
    <lineage>
        <taxon>Bacteria</taxon>
        <taxon>Bacillati</taxon>
        <taxon>Actinomycetota</taxon>
        <taxon>Actinomycetes</taxon>
        <taxon>Micromonosporales</taxon>
        <taxon>Micromonosporaceae</taxon>
        <taxon>Hamadaea</taxon>
    </lineage>
</organism>
<dbReference type="Gene3D" id="2.60.40.10">
    <property type="entry name" value="Immunoglobulins"/>
    <property type="match status" value="1"/>
</dbReference>
<evidence type="ECO:0008006" key="5">
    <source>
        <dbReference type="Google" id="ProtNLM"/>
    </source>
</evidence>
<proteinExistence type="predicted"/>
<evidence type="ECO:0000256" key="1">
    <source>
        <dbReference type="SAM" id="MobiDB-lite"/>
    </source>
</evidence>
<dbReference type="EMBL" id="JBHSAY010000003">
    <property type="protein sequence ID" value="MFC4129354.1"/>
    <property type="molecule type" value="Genomic_DNA"/>
</dbReference>
<keyword evidence="2" id="KW-0472">Membrane</keyword>
<dbReference type="RefSeq" id="WP_253759232.1">
    <property type="nucleotide sequence ID" value="NZ_JAMZDZ010000001.1"/>
</dbReference>
<keyword evidence="2" id="KW-1133">Transmembrane helix</keyword>
<keyword evidence="2" id="KW-0812">Transmembrane</keyword>
<feature type="region of interest" description="Disordered" evidence="1">
    <location>
        <begin position="69"/>
        <end position="101"/>
    </location>
</feature>
<sequence length="405" mass="42820">MNEFDQDALLTGAFSEFSATSAPAVRPLGAQAVRGEVAHRRKVRAVALGVVAALVIALPVAGYAAFGRESQAPPTPGTSIVPTPSASESPSPSPSVSASSVPDGRITIAQLTAGKVDVPKWGASGETPEGNCNDGRTAIRKVEKFWKTRITYIIEVAYANLDDDPALETAAILTCRTGEMGPSMIVAYDRDLAGQIVSLGTVVRASAKMQGIWHVKPADGDVGVSAEVSDIVACCDTSADNEFHQWRTYAWNGTAFVQTAGRTDFSNKPLYTDLKLTLGKVTSAKNANGDRDFSIEMTVSNIGKVTSAPMAVDVWSEPGDLIARDWVGRADECHLGTVKCHPALKPGESFTMTVHVIMGKTLVVGPDAIHIRVDGAGRTGGTLADPNPKNNYAEVLMTAELWNII</sequence>
<evidence type="ECO:0000313" key="3">
    <source>
        <dbReference type="EMBL" id="MFC4129354.1"/>
    </source>
</evidence>
<protein>
    <recommendedName>
        <fullName evidence="5">DUF11 domain-containing protein</fullName>
    </recommendedName>
</protein>
<evidence type="ECO:0000313" key="4">
    <source>
        <dbReference type="Proteomes" id="UP001595816"/>
    </source>
</evidence>
<dbReference type="InterPro" id="IPR013783">
    <property type="entry name" value="Ig-like_fold"/>
</dbReference>
<evidence type="ECO:0000256" key="2">
    <source>
        <dbReference type="SAM" id="Phobius"/>
    </source>
</evidence>
<feature type="compositionally biased region" description="Low complexity" evidence="1">
    <location>
        <begin position="81"/>
        <end position="101"/>
    </location>
</feature>
<keyword evidence="4" id="KW-1185">Reference proteome</keyword>
<accession>A0ABV8LGA7</accession>
<gene>
    <name evidence="3" type="ORF">ACFOZ4_01860</name>
</gene>
<dbReference type="Proteomes" id="UP001595816">
    <property type="component" value="Unassembled WGS sequence"/>
</dbReference>